<dbReference type="Proteomes" id="UP000183200">
    <property type="component" value="Unassembled WGS sequence"/>
</dbReference>
<dbReference type="EMBL" id="FNGY01000005">
    <property type="protein sequence ID" value="SDM85614.1"/>
    <property type="molecule type" value="Genomic_DNA"/>
</dbReference>
<protein>
    <submittedName>
        <fullName evidence="1">Uncharacterized protein</fullName>
    </submittedName>
</protein>
<sequence>MEPILIMRSKVPGFPIQELRYNVTDDNTIIQQVIDFIKVVTGLKVAVFRGCTTHLAFKIPVKRGFRVETTFISQLFQRQVYD</sequence>
<keyword evidence="2" id="KW-1185">Reference proteome</keyword>
<evidence type="ECO:0000313" key="1">
    <source>
        <dbReference type="EMBL" id="SDM85614.1"/>
    </source>
</evidence>
<evidence type="ECO:0000313" key="2">
    <source>
        <dbReference type="Proteomes" id="UP000183200"/>
    </source>
</evidence>
<gene>
    <name evidence="1" type="ORF">SAMN05421820_105216</name>
</gene>
<name>A0A1G9WM57_9SPHI</name>
<proteinExistence type="predicted"/>
<dbReference type="AlphaFoldDB" id="A0A1G9WM57"/>
<accession>A0A1G9WM57</accession>
<reference evidence="2" key="1">
    <citation type="submission" date="2016-10" db="EMBL/GenBank/DDBJ databases">
        <authorList>
            <person name="Varghese N."/>
            <person name="Submissions S."/>
        </authorList>
    </citation>
    <scope>NUCLEOTIDE SEQUENCE [LARGE SCALE GENOMIC DNA]</scope>
    <source>
        <strain evidence="2">DSM 19110</strain>
    </source>
</reference>
<organism evidence="1 2">
    <name type="scientific">Pedobacter steynii</name>
    <dbReference type="NCBI Taxonomy" id="430522"/>
    <lineage>
        <taxon>Bacteria</taxon>
        <taxon>Pseudomonadati</taxon>
        <taxon>Bacteroidota</taxon>
        <taxon>Sphingobacteriia</taxon>
        <taxon>Sphingobacteriales</taxon>
        <taxon>Sphingobacteriaceae</taxon>
        <taxon>Pedobacter</taxon>
    </lineage>
</organism>